<proteinExistence type="predicted"/>
<dbReference type="RefSeq" id="WP_137273604.1">
    <property type="nucleotide sequence ID" value="NZ_QGAL01000017.1"/>
</dbReference>
<dbReference type="AlphaFoldDB" id="A0AB38NXM7"/>
<sequence length="204" mass="22843">MLLIALTENNWLFAGIAELMPEVLCLRMEFDSCHLPPEVRAADRFMVVVDSQIFFRGEWAAFNALRALRNDASVVWLTRKNSGRVFPLESQGDRLLSHNLDIVSLRVVLRNLLWGQSTGTAGGVDYVSTTELTLTERRLLPGFVSGLSVQVFSRITGIPVKTLHAHRQSILVKTGFRKQAFLQFVYERNHGLPGIPVPEGICPV</sequence>
<dbReference type="Proteomes" id="UP000306327">
    <property type="component" value="Unassembled WGS sequence"/>
</dbReference>
<dbReference type="InterPro" id="IPR016032">
    <property type="entry name" value="Sig_transdc_resp-reg_C-effctor"/>
</dbReference>
<protein>
    <submittedName>
        <fullName evidence="1">Transcriptional regulator</fullName>
    </submittedName>
</protein>
<evidence type="ECO:0000313" key="1">
    <source>
        <dbReference type="EMBL" id="TKK12449.1"/>
    </source>
</evidence>
<reference evidence="1 2" key="1">
    <citation type="journal article" date="2019" name="Sci. Rep.">
        <title>Differences in resource use lead to coexistence of seed-transmitted microbial populations.</title>
        <authorList>
            <person name="Torres-Cortes G."/>
            <person name="Garcia B.J."/>
            <person name="Compant S."/>
            <person name="Rezki S."/>
            <person name="Jones P."/>
            <person name="Preveaux A."/>
            <person name="Briand M."/>
            <person name="Roulet A."/>
            <person name="Bouchez O."/>
            <person name="Jacobson D."/>
            <person name="Barret M."/>
        </authorList>
    </citation>
    <scope>NUCLEOTIDE SEQUENCE [LARGE SCALE GENOMIC DNA]</scope>
    <source>
        <strain evidence="1 2">CFBP13530</strain>
    </source>
</reference>
<comment type="caution">
    <text evidence="1">The sequence shown here is derived from an EMBL/GenBank/DDBJ whole genome shotgun (WGS) entry which is preliminary data.</text>
</comment>
<name>A0AB38NXM7_9ENTR</name>
<organism evidence="1 2">
    <name type="scientific">Enterobacter cancerogenus</name>
    <dbReference type="NCBI Taxonomy" id="69218"/>
    <lineage>
        <taxon>Bacteria</taxon>
        <taxon>Pseudomonadati</taxon>
        <taxon>Pseudomonadota</taxon>
        <taxon>Gammaproteobacteria</taxon>
        <taxon>Enterobacterales</taxon>
        <taxon>Enterobacteriaceae</taxon>
        <taxon>Enterobacter</taxon>
        <taxon>Enterobacter cloacae complex</taxon>
    </lineage>
</organism>
<dbReference type="SUPFAM" id="SSF46894">
    <property type="entry name" value="C-terminal effector domain of the bipartite response regulators"/>
    <property type="match status" value="1"/>
</dbReference>
<accession>A0AB38NXM7</accession>
<gene>
    <name evidence="1" type="ORF">EcCFBP13530_23715</name>
</gene>
<dbReference type="GO" id="GO:0003677">
    <property type="term" value="F:DNA binding"/>
    <property type="evidence" value="ECO:0007669"/>
    <property type="project" value="InterPro"/>
</dbReference>
<dbReference type="GO" id="GO:0006355">
    <property type="term" value="P:regulation of DNA-templated transcription"/>
    <property type="evidence" value="ECO:0007669"/>
    <property type="project" value="InterPro"/>
</dbReference>
<evidence type="ECO:0000313" key="2">
    <source>
        <dbReference type="Proteomes" id="UP000306327"/>
    </source>
</evidence>
<dbReference type="EMBL" id="QGAL01000017">
    <property type="protein sequence ID" value="TKK12449.1"/>
    <property type="molecule type" value="Genomic_DNA"/>
</dbReference>